<proteinExistence type="predicted"/>
<evidence type="ECO:0000259" key="2">
    <source>
        <dbReference type="Pfam" id="PF19189"/>
    </source>
</evidence>
<dbReference type="Proteomes" id="UP000696573">
    <property type="component" value="Unassembled WGS sequence"/>
</dbReference>
<feature type="region of interest" description="Disordered" evidence="1">
    <location>
        <begin position="43"/>
        <end position="81"/>
    </location>
</feature>
<evidence type="ECO:0000313" key="4">
    <source>
        <dbReference type="Proteomes" id="UP000696573"/>
    </source>
</evidence>
<dbReference type="PANTHER" id="PTHR39468">
    <property type="entry name" value="CHROMOSOME 7, WHOLE GENOME SHOTGUN SEQUENCE"/>
    <property type="match status" value="1"/>
</dbReference>
<evidence type="ECO:0000313" key="3">
    <source>
        <dbReference type="EMBL" id="CAH0026063.1"/>
    </source>
</evidence>
<protein>
    <recommendedName>
        <fullName evidence="2">Mtf2-like C-terminal domain-containing protein</fullName>
    </recommendedName>
</protein>
<feature type="region of interest" description="Disordered" evidence="1">
    <location>
        <begin position="228"/>
        <end position="267"/>
    </location>
</feature>
<dbReference type="EMBL" id="CABFNQ020000717">
    <property type="protein sequence ID" value="CAH0026063.1"/>
    <property type="molecule type" value="Genomic_DNA"/>
</dbReference>
<dbReference type="InterPro" id="IPR040009">
    <property type="entry name" value="Mtf2/C5D6.12-like"/>
</dbReference>
<dbReference type="GO" id="GO:0005739">
    <property type="term" value="C:mitochondrion"/>
    <property type="evidence" value="ECO:0007669"/>
    <property type="project" value="InterPro"/>
</dbReference>
<dbReference type="Pfam" id="PF19189">
    <property type="entry name" value="Mtf2"/>
    <property type="match status" value="1"/>
</dbReference>
<dbReference type="OrthoDB" id="2444174at2759"/>
<organism evidence="3 4">
    <name type="scientific">Clonostachys rhizophaga</name>
    <dbReference type="NCBI Taxonomy" id="160324"/>
    <lineage>
        <taxon>Eukaryota</taxon>
        <taxon>Fungi</taxon>
        <taxon>Dikarya</taxon>
        <taxon>Ascomycota</taxon>
        <taxon>Pezizomycotina</taxon>
        <taxon>Sordariomycetes</taxon>
        <taxon>Hypocreomycetidae</taxon>
        <taxon>Hypocreales</taxon>
        <taxon>Bionectriaceae</taxon>
        <taxon>Clonostachys</taxon>
    </lineage>
</organism>
<reference evidence="3" key="1">
    <citation type="submission" date="2021-10" db="EMBL/GenBank/DDBJ databases">
        <authorList>
            <person name="Piombo E."/>
        </authorList>
    </citation>
    <scope>NUCLEOTIDE SEQUENCE</scope>
</reference>
<evidence type="ECO:0000256" key="1">
    <source>
        <dbReference type="SAM" id="MobiDB-lite"/>
    </source>
</evidence>
<dbReference type="AlphaFoldDB" id="A0A9N9YJE7"/>
<feature type="region of interest" description="Disordered" evidence="1">
    <location>
        <begin position="97"/>
        <end position="126"/>
    </location>
</feature>
<name>A0A9N9YJE7_9HYPO</name>
<keyword evidence="4" id="KW-1185">Reference proteome</keyword>
<comment type="caution">
    <text evidence="3">The sequence shown here is derived from an EMBL/GenBank/DDBJ whole genome shotgun (WGS) entry which is preliminary data.</text>
</comment>
<dbReference type="PANTHER" id="PTHR39468:SF1">
    <property type="entry name" value="MTF2-LIKE C-TERMINAL DOMAIN-CONTAINING PROTEIN"/>
    <property type="match status" value="1"/>
</dbReference>
<accession>A0A9N9YJE7</accession>
<feature type="compositionally biased region" description="Basic residues" evidence="1">
    <location>
        <begin position="235"/>
        <end position="245"/>
    </location>
</feature>
<sequence>MSSTLTPFLYQTRTLQRAFRNSARIASRSYAYQRQLRSSKDTSIPFDWTNVPLPEEDHSPSRSGRLGESNNDEKPSTITPSEAHIFKKIFDEIAQGKMPRARAKRPTPSIENEPPKEDLGVSSPDANSRSIVVQARMADFRERVLSRFPQSLREAAQLALGLFELKDGAGVIETETNEQKAERSRFEQIREKEKDRVYALMKACKTDAELWKMMETAVFSLPEELGIATPEKKKQQPTRRGRKPSKASAPADEPIAAESAAAKEGADQGRKHIMDIDGPLYSQYLNYGLTLLDTSFAKPSPFALQILPRVRSLGLPSYVLGVSTKFYTTLAAIHWNRFGDASSALDVLQEMMATGLTADDDVKALLVRIRDHVLGCTWGVQGPFVSGMMEAPPYDGALMQRIQELYDLAEDTIKQTEDYSG</sequence>
<feature type="compositionally biased region" description="Low complexity" evidence="1">
    <location>
        <begin position="246"/>
        <end position="263"/>
    </location>
</feature>
<dbReference type="InterPro" id="IPR043837">
    <property type="entry name" value="Mtf2-like_C"/>
</dbReference>
<gene>
    <name evidence="3" type="ORF">CRHIZ90672A_00009585</name>
</gene>
<feature type="domain" description="Mtf2-like C-terminal" evidence="2">
    <location>
        <begin position="191"/>
        <end position="375"/>
    </location>
</feature>